<organism evidence="5 6">
    <name type="scientific">Spirosoma fluviale</name>
    <dbReference type="NCBI Taxonomy" id="1597977"/>
    <lineage>
        <taxon>Bacteria</taxon>
        <taxon>Pseudomonadati</taxon>
        <taxon>Bacteroidota</taxon>
        <taxon>Cytophagia</taxon>
        <taxon>Cytophagales</taxon>
        <taxon>Cytophagaceae</taxon>
        <taxon>Spirosoma</taxon>
    </lineage>
</organism>
<evidence type="ECO:0000313" key="6">
    <source>
        <dbReference type="Proteomes" id="UP000219452"/>
    </source>
</evidence>
<dbReference type="InterPro" id="IPR008927">
    <property type="entry name" value="6-PGluconate_DH-like_C_sf"/>
</dbReference>
<dbReference type="EMBL" id="OCNH01000007">
    <property type="protein sequence ID" value="SOD97370.1"/>
    <property type="molecule type" value="Genomic_DNA"/>
</dbReference>
<dbReference type="GO" id="GO:0019592">
    <property type="term" value="P:mannitol catabolic process"/>
    <property type="evidence" value="ECO:0007669"/>
    <property type="project" value="TreeGrafter"/>
</dbReference>
<evidence type="ECO:0000313" key="5">
    <source>
        <dbReference type="EMBL" id="SOD97370.1"/>
    </source>
</evidence>
<proteinExistence type="predicted"/>
<gene>
    <name evidence="5" type="ORF">SAMN06269250_5744</name>
</gene>
<dbReference type="InterPro" id="IPR036291">
    <property type="entry name" value="NAD(P)-bd_dom_sf"/>
</dbReference>
<dbReference type="AlphaFoldDB" id="A0A286GPB7"/>
<dbReference type="InterPro" id="IPR013118">
    <property type="entry name" value="Mannitol_DH_C"/>
</dbReference>
<name>A0A286GPB7_9BACT</name>
<dbReference type="Pfam" id="PF01232">
    <property type="entry name" value="Mannitol_dh"/>
    <property type="match status" value="1"/>
</dbReference>
<dbReference type="Gene3D" id="3.40.50.720">
    <property type="entry name" value="NAD(P)-binding Rossmann-like Domain"/>
    <property type="match status" value="1"/>
</dbReference>
<dbReference type="NCBIfam" id="NF002969">
    <property type="entry name" value="PRK03643.1"/>
    <property type="match status" value="1"/>
</dbReference>
<feature type="domain" description="Mannitol dehydrogenase N-terminal" evidence="3">
    <location>
        <begin position="27"/>
        <end position="267"/>
    </location>
</feature>
<evidence type="ECO:0000256" key="1">
    <source>
        <dbReference type="ARBA" id="ARBA00023002"/>
    </source>
</evidence>
<feature type="domain" description="Mannitol dehydrogenase C-terminal" evidence="4">
    <location>
        <begin position="282"/>
        <end position="499"/>
    </location>
</feature>
<reference evidence="6" key="1">
    <citation type="submission" date="2017-09" db="EMBL/GenBank/DDBJ databases">
        <authorList>
            <person name="Varghese N."/>
            <person name="Submissions S."/>
        </authorList>
    </citation>
    <scope>NUCLEOTIDE SEQUENCE [LARGE SCALE GENOMIC DNA]</scope>
    <source>
        <strain evidence="6">DSM 29961</strain>
    </source>
</reference>
<dbReference type="OrthoDB" id="9768714at2"/>
<dbReference type="Gene3D" id="1.10.1040.10">
    <property type="entry name" value="N-(1-d-carboxylethyl)-l-norvaline Dehydrogenase, domain 2"/>
    <property type="match status" value="1"/>
</dbReference>
<dbReference type="InterPro" id="IPR013131">
    <property type="entry name" value="Mannitol_DH_N"/>
</dbReference>
<dbReference type="SUPFAM" id="SSF48179">
    <property type="entry name" value="6-phosphogluconate dehydrogenase C-terminal domain-like"/>
    <property type="match status" value="1"/>
</dbReference>
<dbReference type="Pfam" id="PF08125">
    <property type="entry name" value="Mannitol_dh_C"/>
    <property type="match status" value="1"/>
</dbReference>
<dbReference type="PANTHER" id="PTHR30524">
    <property type="entry name" value="MANNITOL-1-PHOSPHATE 5-DEHYDROGENASE"/>
    <property type="match status" value="1"/>
</dbReference>
<dbReference type="GO" id="GO:0008926">
    <property type="term" value="F:mannitol-1-phosphate 5-dehydrogenase activity"/>
    <property type="evidence" value="ECO:0007669"/>
    <property type="project" value="TreeGrafter"/>
</dbReference>
<evidence type="ECO:0000256" key="2">
    <source>
        <dbReference type="ARBA" id="ARBA00023027"/>
    </source>
</evidence>
<keyword evidence="1" id="KW-0560">Oxidoreductase</keyword>
<keyword evidence="2" id="KW-0520">NAD</keyword>
<dbReference type="InterPro" id="IPR013328">
    <property type="entry name" value="6PGD_dom2"/>
</dbReference>
<dbReference type="GO" id="GO:0005829">
    <property type="term" value="C:cytosol"/>
    <property type="evidence" value="ECO:0007669"/>
    <property type="project" value="TreeGrafter"/>
</dbReference>
<dbReference type="Proteomes" id="UP000219452">
    <property type="component" value="Unassembled WGS sequence"/>
</dbReference>
<sequence>MTADQIAARPTMAKLNRSTHPVPVYPEKILQFGTGVLLRGLPDYLIQKANSEGRFEGSIVVVKSTDSQTNEFSDQDNLYTVAVRGVQQGQEVAENTIVSAISRVLAAQTQWHDVLVLARNPKLQIIISNTTEIGLNYVEESIFQHPPQSFPAKLTAFLYERFRSVGGSKAKGLVVIPTELVTDNGLKLREAVEKLAQFNELGKLFTKWLKFHVRFCNSLVDRIVTRPTEEDKLALENEVGYEDDLLTFTEPYHLWAIEGDDRVRQTLSFAGPLTPQIIIDEDINFYKERKLRVLNGTHTLTMPLGYLLGLETVADEMRHPAMSKFVEQLMLSEIVPTVPDYDIPGMDKAAVAQFAHDVLDRFRNPHLDHLLLNISLQQTAKMQARNVATLQRYYEQFNTVPKLMAFGFAAYLLFMKVVREEKGQFFGEIALPGGGVLNYPIRDDKAGYFYGDWKTVKEGDSATVDAFVKSVLSDTTLWQADLTTLAGFSEAVAETLNSLLAEGVEKSLKKVIG</sequence>
<accession>A0A286GPB7</accession>
<evidence type="ECO:0000259" key="3">
    <source>
        <dbReference type="Pfam" id="PF01232"/>
    </source>
</evidence>
<dbReference type="PANTHER" id="PTHR30524:SF0">
    <property type="entry name" value="ALTRONATE OXIDOREDUCTASE-RELATED"/>
    <property type="match status" value="1"/>
</dbReference>
<keyword evidence="6" id="KW-1185">Reference proteome</keyword>
<evidence type="ECO:0000259" key="4">
    <source>
        <dbReference type="Pfam" id="PF08125"/>
    </source>
</evidence>
<dbReference type="SUPFAM" id="SSF51735">
    <property type="entry name" value="NAD(P)-binding Rossmann-fold domains"/>
    <property type="match status" value="1"/>
</dbReference>
<protein>
    <submittedName>
        <fullName evidence="5">Tagaturonate reductase</fullName>
    </submittedName>
</protein>